<sequence length="258" mass="29289">MEKMKLLVPSSLLEEVADLFELYTCWQGIAAATPQNLGFVKSTRTMQESAISRITTAHGPNVKRTNQGYQWTATQIYECTLVFRGIRQKDDYKMEDSYTRFAVFLSGKDRLLLQGFSYLLGGRHFEDEDNRMLAAQFSTFMELRFCKMCSVRAGSNESSGSYENREKDVLPAYMIISFGGSINQTGHVQLTKTLQEANPSPLAISALTKSSPRLATGSISDDKYLLRWKCQYDSYMAIGGRARHYKESKEKFDVVTMF</sequence>
<keyword evidence="2" id="KW-1185">Reference proteome</keyword>
<dbReference type="GeneID" id="63842952"/>
<dbReference type="AlphaFoldDB" id="A0A9P5CNK7"/>
<dbReference type="EMBL" id="MU032349">
    <property type="protein sequence ID" value="KAF3764015.1"/>
    <property type="molecule type" value="Genomic_DNA"/>
</dbReference>
<dbReference type="RefSeq" id="XP_040774976.1">
    <property type="nucleotide sequence ID" value="XM_040925823.1"/>
</dbReference>
<evidence type="ECO:0000313" key="1">
    <source>
        <dbReference type="EMBL" id="KAF3764015.1"/>
    </source>
</evidence>
<evidence type="ECO:0000313" key="2">
    <source>
        <dbReference type="Proteomes" id="UP000803844"/>
    </source>
</evidence>
<organism evidence="1 2">
    <name type="scientific">Cryphonectria parasitica (strain ATCC 38755 / EP155)</name>
    <dbReference type="NCBI Taxonomy" id="660469"/>
    <lineage>
        <taxon>Eukaryota</taxon>
        <taxon>Fungi</taxon>
        <taxon>Dikarya</taxon>
        <taxon>Ascomycota</taxon>
        <taxon>Pezizomycotina</taxon>
        <taxon>Sordariomycetes</taxon>
        <taxon>Sordariomycetidae</taxon>
        <taxon>Diaporthales</taxon>
        <taxon>Cryphonectriaceae</taxon>
        <taxon>Cryphonectria-Endothia species complex</taxon>
        <taxon>Cryphonectria</taxon>
    </lineage>
</organism>
<protein>
    <submittedName>
        <fullName evidence="1">Uncharacterized protein</fullName>
    </submittedName>
</protein>
<proteinExistence type="predicted"/>
<name>A0A9P5CNK7_CRYP1</name>
<comment type="caution">
    <text evidence="1">The sequence shown here is derived from an EMBL/GenBank/DDBJ whole genome shotgun (WGS) entry which is preliminary data.</text>
</comment>
<accession>A0A9P5CNK7</accession>
<dbReference type="Proteomes" id="UP000803844">
    <property type="component" value="Unassembled WGS sequence"/>
</dbReference>
<reference evidence="1" key="1">
    <citation type="journal article" date="2020" name="Phytopathology">
        <title>Genome sequence of the chestnut blight fungus Cryphonectria parasitica EP155: A fundamental resource for an archetypical invasive plant pathogen.</title>
        <authorList>
            <person name="Crouch J.A."/>
            <person name="Dawe A."/>
            <person name="Aerts A."/>
            <person name="Barry K."/>
            <person name="Churchill A.C.L."/>
            <person name="Grimwood J."/>
            <person name="Hillman B."/>
            <person name="Milgroom M.G."/>
            <person name="Pangilinan J."/>
            <person name="Smith M."/>
            <person name="Salamov A."/>
            <person name="Schmutz J."/>
            <person name="Yadav J."/>
            <person name="Grigoriev I.V."/>
            <person name="Nuss D."/>
        </authorList>
    </citation>
    <scope>NUCLEOTIDE SEQUENCE</scope>
    <source>
        <strain evidence="1">EP155</strain>
    </source>
</reference>
<gene>
    <name evidence="1" type="ORF">M406DRAFT_75239</name>
</gene>